<proteinExistence type="predicted"/>
<organism evidence="1 2">
    <name type="scientific">Denitrobaculum tricleocarpae</name>
    <dbReference type="NCBI Taxonomy" id="2591009"/>
    <lineage>
        <taxon>Bacteria</taxon>
        <taxon>Pseudomonadati</taxon>
        <taxon>Pseudomonadota</taxon>
        <taxon>Alphaproteobacteria</taxon>
        <taxon>Rhodospirillales</taxon>
        <taxon>Rhodospirillaceae</taxon>
        <taxon>Denitrobaculum</taxon>
    </lineage>
</organism>
<accession>A0A545TT12</accession>
<gene>
    <name evidence="1" type="ORF">FKG95_09155</name>
</gene>
<dbReference type="AlphaFoldDB" id="A0A545TT12"/>
<comment type="caution">
    <text evidence="1">The sequence shown here is derived from an EMBL/GenBank/DDBJ whole genome shotgun (WGS) entry which is preliminary data.</text>
</comment>
<dbReference type="RefSeq" id="WP_142896065.1">
    <property type="nucleotide sequence ID" value="NZ_ML660054.1"/>
</dbReference>
<dbReference type="EMBL" id="VHSH01000003">
    <property type="protein sequence ID" value="TQV80352.1"/>
    <property type="molecule type" value="Genomic_DNA"/>
</dbReference>
<dbReference type="Proteomes" id="UP000315252">
    <property type="component" value="Unassembled WGS sequence"/>
</dbReference>
<evidence type="ECO:0000313" key="2">
    <source>
        <dbReference type="Proteomes" id="UP000315252"/>
    </source>
</evidence>
<reference evidence="1 2" key="1">
    <citation type="submission" date="2019-06" db="EMBL/GenBank/DDBJ databases">
        <title>Whole genome sequence for Rhodospirillaceae sp. R148.</title>
        <authorList>
            <person name="Wang G."/>
        </authorList>
    </citation>
    <scope>NUCLEOTIDE SEQUENCE [LARGE SCALE GENOMIC DNA]</scope>
    <source>
        <strain evidence="1 2">R148</strain>
    </source>
</reference>
<name>A0A545TT12_9PROT</name>
<sequence length="111" mass="12532">MEHPNSIEGLDQRPETQNRRILRLTHHNLFGIAMDLRTRLGNMAADVVTQIDRIEERDAYMKLEEVLVFIEKGCDAASKAADISNEALDAQANREQTESLHTDLCQAIGSR</sequence>
<protein>
    <submittedName>
        <fullName evidence="1">Uncharacterized protein</fullName>
    </submittedName>
</protein>
<evidence type="ECO:0000313" key="1">
    <source>
        <dbReference type="EMBL" id="TQV80352.1"/>
    </source>
</evidence>
<keyword evidence="2" id="KW-1185">Reference proteome</keyword>